<dbReference type="EMBL" id="MF405918">
    <property type="protein sequence ID" value="QKU33920.1"/>
    <property type="molecule type" value="Genomic_DNA"/>
</dbReference>
<dbReference type="Pfam" id="PF17836">
    <property type="entry name" value="PglD_N"/>
    <property type="match status" value="1"/>
</dbReference>
<dbReference type="PANTHER" id="PTHR43300:SF7">
    <property type="entry name" value="UDP-N-ACETYLBACILLOSAMINE N-ACETYLTRANSFERASE"/>
    <property type="match status" value="1"/>
</dbReference>
<accession>A0A6N1NGL8</accession>
<dbReference type="PANTHER" id="PTHR43300">
    <property type="entry name" value="ACETYLTRANSFERASE"/>
    <property type="match status" value="1"/>
</dbReference>
<dbReference type="InterPro" id="IPR050179">
    <property type="entry name" value="Trans_hexapeptide_repeat"/>
</dbReference>
<protein>
    <submittedName>
        <fullName evidence="2">Acetyltransferase</fullName>
    </submittedName>
</protein>
<dbReference type="NCBIfam" id="TIGR03570">
    <property type="entry name" value="NeuD_NnaD"/>
    <property type="match status" value="1"/>
</dbReference>
<dbReference type="KEGG" id="vg:80517221"/>
<sequence length="209" mass="22866">MDVYVIGCGGNAKVVVDICKLNNYNIVGFFDDKFNRSNEMVYHKYKIIGKISDIVQYQNINIINSIGDCNIRYKIYNTLKDLHLNWINCIHPSAYISSSAKIGYGNIICYGVIINSDTILGNFNLINTYAIIEHDCKIGHFNHFAPKSTLCGGITVGDTNLFGAGSTTIPCKTVGNSNIIGAMSAIIDNIKDNCTVVGIPGKIIKSLSN</sequence>
<evidence type="ECO:0000313" key="2">
    <source>
        <dbReference type="EMBL" id="QKU33920.1"/>
    </source>
</evidence>
<dbReference type="GeneID" id="80517221"/>
<proteinExistence type="predicted"/>
<dbReference type="CDD" id="cd03360">
    <property type="entry name" value="LbH_AT_putative"/>
    <property type="match status" value="1"/>
</dbReference>
<reference evidence="2" key="2">
    <citation type="journal article" date="2018" name="Nat. Commun.">
        <title>Tailed giant Tupanvirus possesses the most complete translational apparatus of the known virosphere.</title>
        <authorList>
            <person name="Abrahao J."/>
            <person name="Silva L."/>
            <person name="Silva L.S."/>
            <person name="Khalil J.Y.B."/>
            <person name="Rodrigues R."/>
            <person name="Arantes T."/>
            <person name="Assis F."/>
            <person name="Boratto P."/>
            <person name="Andrade M."/>
            <person name="Kroon E.G."/>
            <person name="Ribeiro B."/>
            <person name="Bergier I."/>
            <person name="Seligmann H."/>
            <person name="Ghigo E."/>
            <person name="Colson P."/>
            <person name="Levasseur A."/>
            <person name="Kroemer G."/>
            <person name="Raoult D."/>
            <person name="La Scola B."/>
        </authorList>
    </citation>
    <scope>NUCLEOTIDE SEQUENCE [LARGE SCALE GENOMIC DNA]</scope>
    <source>
        <strain evidence="2">Deep ocean</strain>
    </source>
</reference>
<organism evidence="2">
    <name type="scientific">Tupanvirus deep ocean</name>
    <dbReference type="NCBI Taxonomy" id="2126984"/>
    <lineage>
        <taxon>Viruses</taxon>
        <taxon>Varidnaviria</taxon>
        <taxon>Bamfordvirae</taxon>
        <taxon>Nucleocytoviricota</taxon>
        <taxon>Megaviricetes</taxon>
        <taxon>Imitervirales</taxon>
        <taxon>Mimiviridae</taxon>
        <taxon>Megamimivirinae</taxon>
        <taxon>Tupanvirus</taxon>
        <taxon>Tupanvirus altamarinense</taxon>
    </lineage>
</organism>
<dbReference type="SUPFAM" id="SSF51161">
    <property type="entry name" value="Trimeric LpxA-like enzymes"/>
    <property type="match status" value="1"/>
</dbReference>
<dbReference type="InterPro" id="IPR020019">
    <property type="entry name" value="AcTrfase_PglD-like"/>
</dbReference>
<dbReference type="Gene3D" id="2.160.10.10">
    <property type="entry name" value="Hexapeptide repeat proteins"/>
    <property type="match status" value="1"/>
</dbReference>
<dbReference type="InterPro" id="IPR041561">
    <property type="entry name" value="PglD_N"/>
</dbReference>
<feature type="domain" description="PglD N-terminal" evidence="1">
    <location>
        <begin position="3"/>
        <end position="79"/>
    </location>
</feature>
<dbReference type="Gene3D" id="3.40.50.20">
    <property type="match status" value="1"/>
</dbReference>
<keyword evidence="2" id="KW-0808">Transferase</keyword>
<evidence type="ECO:0000259" key="1">
    <source>
        <dbReference type="Pfam" id="PF17836"/>
    </source>
</evidence>
<dbReference type="GO" id="GO:0016740">
    <property type="term" value="F:transferase activity"/>
    <property type="evidence" value="ECO:0007669"/>
    <property type="project" value="UniProtKB-KW"/>
</dbReference>
<dbReference type="InterPro" id="IPR011004">
    <property type="entry name" value="Trimer_LpxA-like_sf"/>
</dbReference>
<dbReference type="RefSeq" id="YP_010780530.1">
    <property type="nucleotide sequence ID" value="NC_075038.1"/>
</dbReference>
<name>A0A6N1NGL8_9VIRU</name>
<reference evidence="2" key="1">
    <citation type="submission" date="2017-06" db="EMBL/GenBank/DDBJ databases">
        <authorList>
            <person name="Assis F.L."/>
            <person name="Abrahao J.S."/>
            <person name="Silva L."/>
            <person name="Khalil J.B."/>
            <person name="Rodrigues R."/>
            <person name="Silva L.S."/>
            <person name="Boratto P."/>
            <person name="Andrade M."/>
            <person name="Kroon E.G."/>
            <person name="Ribeiro B."/>
            <person name="Bergier I."/>
            <person name="Seligmann H."/>
            <person name="Ghigo E."/>
            <person name="Colson P."/>
            <person name="Levasseur A."/>
            <person name="Raoult D."/>
            <person name="Scola B.L."/>
        </authorList>
    </citation>
    <scope>NUCLEOTIDE SEQUENCE</scope>
    <source>
        <strain evidence="2">Deep ocean</strain>
    </source>
</reference>